<dbReference type="SUPFAM" id="SSF53448">
    <property type="entry name" value="Nucleotide-diphospho-sugar transferases"/>
    <property type="match status" value="1"/>
</dbReference>
<gene>
    <name evidence="2" type="ORF">B0I10_1165</name>
</gene>
<dbReference type="CDD" id="cd00761">
    <property type="entry name" value="Glyco_tranf_GTA_type"/>
    <property type="match status" value="1"/>
</dbReference>
<keyword evidence="2" id="KW-0808">Transferase</keyword>
<evidence type="ECO:0000313" key="3">
    <source>
        <dbReference type="Proteomes" id="UP000249518"/>
    </source>
</evidence>
<evidence type="ECO:0000313" key="2">
    <source>
        <dbReference type="EMBL" id="RAR46602.1"/>
    </source>
</evidence>
<name>A0A328WJP9_9FLAO</name>
<proteinExistence type="predicted"/>
<protein>
    <submittedName>
        <fullName evidence="2">Glycosyltransferase involved in cell wall biosynthesis</fullName>
    </submittedName>
</protein>
<dbReference type="AlphaFoldDB" id="A0A328WJP9"/>
<dbReference type="PANTHER" id="PTHR22916">
    <property type="entry name" value="GLYCOSYLTRANSFERASE"/>
    <property type="match status" value="1"/>
</dbReference>
<feature type="domain" description="Glycosyltransferase 2-like" evidence="1">
    <location>
        <begin position="7"/>
        <end position="132"/>
    </location>
</feature>
<dbReference type="Gene3D" id="3.90.550.10">
    <property type="entry name" value="Spore Coat Polysaccharide Biosynthesis Protein SpsA, Chain A"/>
    <property type="match status" value="1"/>
</dbReference>
<sequence>MHQPLVSIIIPTYNRAYLIGETLESIWSQTYSNWECIVVDDGSNDETETVVNEFCEKDERFQYHKRPSSLLKGANSCRNYGFEISAGEFINWFDSDDIMLDDFLEKKIIAFLPEIQFVISSGFFWDSKNNSKTIVKMEPTDNLYVDFTMWKIKILTPSVLFRKSFLVGKELFKPKMQRGQETELFTRLFFGCNSSDYKIIPEFGFLYRQHEDAKSAKNSIYNRGFKESLFYYLFQNFKRSEQIKSNDLFYYLYRKLIKLFFAANQNQHKELTNAIIRDFFPLLIRHNGIKAFEMILIGRLMGLSKKTPYFFRNRWLKFKFN</sequence>
<dbReference type="InterPro" id="IPR029044">
    <property type="entry name" value="Nucleotide-diphossugar_trans"/>
</dbReference>
<keyword evidence="3" id="KW-1185">Reference proteome</keyword>
<reference evidence="2 3" key="1">
    <citation type="submission" date="2018-06" db="EMBL/GenBank/DDBJ databases">
        <title>Genomic Encyclopedia of Type Strains, Phase III (KMG-III): the genomes of soil and plant-associated and newly described type strains.</title>
        <authorList>
            <person name="Whitman W."/>
        </authorList>
    </citation>
    <scope>NUCLEOTIDE SEQUENCE [LARGE SCALE GENOMIC DNA]</scope>
    <source>
        <strain evidence="2 3">CGMCC 1.12504</strain>
    </source>
</reference>
<dbReference type="Pfam" id="PF00535">
    <property type="entry name" value="Glycos_transf_2"/>
    <property type="match status" value="1"/>
</dbReference>
<accession>A0A328WJP9</accession>
<comment type="caution">
    <text evidence="2">The sequence shown here is derived from an EMBL/GenBank/DDBJ whole genome shotgun (WGS) entry which is preliminary data.</text>
</comment>
<dbReference type="Proteomes" id="UP000249518">
    <property type="component" value="Unassembled WGS sequence"/>
</dbReference>
<dbReference type="InterPro" id="IPR001173">
    <property type="entry name" value="Glyco_trans_2-like"/>
</dbReference>
<organism evidence="2 3">
    <name type="scientific">Flavobacterium lacus</name>
    <dbReference type="NCBI Taxonomy" id="1353778"/>
    <lineage>
        <taxon>Bacteria</taxon>
        <taxon>Pseudomonadati</taxon>
        <taxon>Bacteroidota</taxon>
        <taxon>Flavobacteriia</taxon>
        <taxon>Flavobacteriales</taxon>
        <taxon>Flavobacteriaceae</taxon>
        <taxon>Flavobacterium</taxon>
    </lineage>
</organism>
<evidence type="ECO:0000259" key="1">
    <source>
        <dbReference type="Pfam" id="PF00535"/>
    </source>
</evidence>
<dbReference type="GO" id="GO:0016758">
    <property type="term" value="F:hexosyltransferase activity"/>
    <property type="evidence" value="ECO:0007669"/>
    <property type="project" value="UniProtKB-ARBA"/>
</dbReference>
<dbReference type="OrthoDB" id="597270at2"/>
<dbReference type="RefSeq" id="WP_112087093.1">
    <property type="nucleotide sequence ID" value="NZ_QLSV01000016.1"/>
</dbReference>
<dbReference type="EMBL" id="QLSV01000016">
    <property type="protein sequence ID" value="RAR46602.1"/>
    <property type="molecule type" value="Genomic_DNA"/>
</dbReference>